<gene>
    <name evidence="9" type="primary">cas1e</name>
    <name evidence="8" type="synonym">cas1</name>
    <name evidence="9" type="ORF">FYJ64_01880</name>
</gene>
<evidence type="ECO:0000256" key="4">
    <source>
        <dbReference type="ARBA" id="ARBA00022801"/>
    </source>
</evidence>
<dbReference type="InterPro" id="IPR033641">
    <property type="entry name" value="Cas1_I-E"/>
</dbReference>
<dbReference type="GO" id="GO:0046872">
    <property type="term" value="F:metal ion binding"/>
    <property type="evidence" value="ECO:0007669"/>
    <property type="project" value="UniProtKB-UniRule"/>
</dbReference>
<dbReference type="InterPro" id="IPR042211">
    <property type="entry name" value="CRISPR-assoc_Cas1_N"/>
</dbReference>
<evidence type="ECO:0000256" key="3">
    <source>
        <dbReference type="ARBA" id="ARBA00022759"/>
    </source>
</evidence>
<comment type="caution">
    <text evidence="9">The sequence shown here is derived from an EMBL/GenBank/DDBJ whole genome shotgun (WGS) entry which is preliminary data.</text>
</comment>
<feature type="binding site" evidence="8">
    <location>
        <position position="143"/>
    </location>
    <ligand>
        <name>Mn(2+)</name>
        <dbReference type="ChEBI" id="CHEBI:29035"/>
    </ligand>
</feature>
<dbReference type="GO" id="GO:0004520">
    <property type="term" value="F:DNA endonuclease activity"/>
    <property type="evidence" value="ECO:0007669"/>
    <property type="project" value="InterPro"/>
</dbReference>
<evidence type="ECO:0000256" key="6">
    <source>
        <dbReference type="ARBA" id="ARBA00023118"/>
    </source>
</evidence>
<dbReference type="PANTHER" id="PTHR34353:SF3">
    <property type="entry name" value="CRISPR-ASSOCIATED ENDONUCLEASE CAS1"/>
    <property type="match status" value="1"/>
</dbReference>
<keyword evidence="6 8" id="KW-0051">Antiviral defense</keyword>
<evidence type="ECO:0000313" key="9">
    <source>
        <dbReference type="EMBL" id="MST51079.1"/>
    </source>
</evidence>
<evidence type="ECO:0000256" key="2">
    <source>
        <dbReference type="ARBA" id="ARBA00022723"/>
    </source>
</evidence>
<accession>A0A6L5Y2Z8</accession>
<evidence type="ECO:0000256" key="8">
    <source>
        <dbReference type="HAMAP-Rule" id="MF_01470"/>
    </source>
</evidence>
<keyword evidence="1 8" id="KW-0540">Nuclease</keyword>
<dbReference type="NCBIfam" id="TIGR03638">
    <property type="entry name" value="cas1_ECOLI"/>
    <property type="match status" value="1"/>
</dbReference>
<name>A0A6L5Y2Z8_9FIRM</name>
<dbReference type="Proteomes" id="UP000474676">
    <property type="component" value="Unassembled WGS sequence"/>
</dbReference>
<comment type="similarity">
    <text evidence="8">Belongs to the CRISPR-associated endonuclease Cas1 family.</text>
</comment>
<dbReference type="GO" id="GO:0051607">
    <property type="term" value="P:defense response to virus"/>
    <property type="evidence" value="ECO:0007669"/>
    <property type="project" value="UniProtKB-UniRule"/>
</dbReference>
<dbReference type="InterPro" id="IPR042206">
    <property type="entry name" value="CRISPR-assoc_Cas1_C"/>
</dbReference>
<dbReference type="Pfam" id="PF01867">
    <property type="entry name" value="Cas_Cas1"/>
    <property type="match status" value="2"/>
</dbReference>
<dbReference type="InterPro" id="IPR019851">
    <property type="entry name" value="CRISPR-assoc_Cas1_ECOLI"/>
</dbReference>
<keyword evidence="7 8" id="KW-0238">DNA-binding</keyword>
<organism evidence="9 10">
    <name type="scientific">Hornefia butyriciproducens</name>
    <dbReference type="NCBI Taxonomy" id="2652293"/>
    <lineage>
        <taxon>Bacteria</taxon>
        <taxon>Bacillati</taxon>
        <taxon>Bacillota</taxon>
        <taxon>Clostridia</taxon>
        <taxon>Peptostreptococcales</taxon>
        <taxon>Anaerovoracaceae</taxon>
        <taxon>Hornefia</taxon>
    </lineage>
</organism>
<reference evidence="9 10" key="1">
    <citation type="submission" date="2019-08" db="EMBL/GenBank/DDBJ databases">
        <title>In-depth cultivation of the pig gut microbiome towards novel bacterial diversity and tailored functional studies.</title>
        <authorList>
            <person name="Wylensek D."/>
            <person name="Hitch T.C.A."/>
            <person name="Clavel T."/>
        </authorList>
    </citation>
    <scope>NUCLEOTIDE SEQUENCE [LARGE SCALE GENOMIC DNA]</scope>
    <source>
        <strain evidence="9 10">WCA-MUC-591-APC-3H</strain>
    </source>
</reference>
<evidence type="ECO:0000256" key="7">
    <source>
        <dbReference type="ARBA" id="ARBA00023125"/>
    </source>
</evidence>
<dbReference type="EMBL" id="VUMZ01000001">
    <property type="protein sequence ID" value="MST51079.1"/>
    <property type="molecule type" value="Genomic_DNA"/>
</dbReference>
<keyword evidence="8" id="KW-0464">Manganese</keyword>
<keyword evidence="2 8" id="KW-0479">Metal-binding</keyword>
<comment type="cofactor">
    <cofactor evidence="8">
        <name>Mg(2+)</name>
        <dbReference type="ChEBI" id="CHEBI:18420"/>
    </cofactor>
    <cofactor evidence="8">
        <name>Mn(2+)</name>
        <dbReference type="ChEBI" id="CHEBI:29035"/>
    </cofactor>
</comment>
<dbReference type="InterPro" id="IPR002729">
    <property type="entry name" value="CRISPR-assoc_Cas1"/>
</dbReference>
<dbReference type="InterPro" id="IPR050646">
    <property type="entry name" value="Cas1"/>
</dbReference>
<evidence type="ECO:0000256" key="5">
    <source>
        <dbReference type="ARBA" id="ARBA00022842"/>
    </source>
</evidence>
<dbReference type="GO" id="GO:0016787">
    <property type="term" value="F:hydrolase activity"/>
    <property type="evidence" value="ECO:0007669"/>
    <property type="project" value="UniProtKB-KW"/>
</dbReference>
<dbReference type="EC" id="3.1.-.-" evidence="8"/>
<dbReference type="Gene3D" id="3.100.10.20">
    <property type="entry name" value="CRISPR-associated endonuclease Cas1, N-terminal domain"/>
    <property type="match status" value="1"/>
</dbReference>
<dbReference type="CDD" id="cd09719">
    <property type="entry name" value="Cas1_I-E"/>
    <property type="match status" value="1"/>
</dbReference>
<dbReference type="AlphaFoldDB" id="A0A6L5Y2Z8"/>
<comment type="function">
    <text evidence="8">CRISPR (clustered regularly interspaced short palindromic repeat), is an adaptive immune system that provides protection against mobile genetic elements (viruses, transposable elements and conjugative plasmids). CRISPR clusters contain spacers, sequences complementary to antecedent mobile elements, and target invading nucleic acids. CRISPR clusters are transcribed and processed into CRISPR RNA (crRNA). Acts as a dsDNA endonuclease. Involved in the integration of spacer DNA into the CRISPR cassette.</text>
</comment>
<comment type="subunit">
    <text evidence="8">Homodimer, forms a heterotetramer with a Cas2 homodimer.</text>
</comment>
<dbReference type="PANTHER" id="PTHR34353">
    <property type="entry name" value="CRISPR-ASSOCIATED ENDONUCLEASE CAS1 1"/>
    <property type="match status" value="1"/>
</dbReference>
<keyword evidence="5 8" id="KW-0460">Magnesium</keyword>
<proteinExistence type="inferred from homology"/>
<protein>
    <recommendedName>
        <fullName evidence="8">CRISPR-associated endonuclease Cas1</fullName>
        <ecNumber evidence="8">3.1.-.-</ecNumber>
    </recommendedName>
</protein>
<dbReference type="GO" id="GO:0003677">
    <property type="term" value="F:DNA binding"/>
    <property type="evidence" value="ECO:0007669"/>
    <property type="project" value="UniProtKB-KW"/>
</dbReference>
<dbReference type="HAMAP" id="MF_01470">
    <property type="entry name" value="Cas1"/>
    <property type="match status" value="1"/>
</dbReference>
<dbReference type="Gene3D" id="1.20.120.920">
    <property type="entry name" value="CRISPR-associated endonuclease Cas1, C-terminal domain"/>
    <property type="match status" value="1"/>
</dbReference>
<keyword evidence="3 8" id="KW-0255">Endonuclease</keyword>
<dbReference type="NCBIfam" id="TIGR00287">
    <property type="entry name" value="cas1"/>
    <property type="match status" value="1"/>
</dbReference>
<dbReference type="RefSeq" id="WP_154573553.1">
    <property type="nucleotide sequence ID" value="NZ_JAXFFR010000014.1"/>
</dbReference>
<feature type="binding site" evidence="8">
    <location>
        <position position="223"/>
    </location>
    <ligand>
        <name>Mn(2+)</name>
        <dbReference type="ChEBI" id="CHEBI:29035"/>
    </ligand>
</feature>
<dbReference type="GO" id="GO:0043571">
    <property type="term" value="P:maintenance of CRISPR repeat elements"/>
    <property type="evidence" value="ECO:0007669"/>
    <property type="project" value="UniProtKB-UniRule"/>
</dbReference>
<evidence type="ECO:0000256" key="1">
    <source>
        <dbReference type="ARBA" id="ARBA00022722"/>
    </source>
</evidence>
<dbReference type="GeneID" id="303114062"/>
<keyword evidence="10" id="KW-1185">Reference proteome</keyword>
<feature type="binding site" evidence="8">
    <location>
        <position position="210"/>
    </location>
    <ligand>
        <name>Mn(2+)</name>
        <dbReference type="ChEBI" id="CHEBI:29035"/>
    </ligand>
</feature>
<sequence>MAYAKTKLPQLPRASDRVTFIYVEHAKINRNDGAVTVAESRGIVRIPAAMIGILLLGPGIDISHRAMELLGDTGTSVAWVGEHGIRQYAHGRSLARTSRFLEKQAKLVSNTRTRLQVARSMYQMRFPEEDVSELTMQQLRAKEGARIRKLYRKMSQEYGVRWDGREYDPENYQGGDPVNQALSAANVALYGLSYSAVSSLGMASGLGFVHTGHDLSFVYDIADLYKAEITIPIAFRIASEYEPGDDVGRIARQNVRDAFSDGKIFARIVRDIQLLIGVREDEQIVVDPLNLWDDKEGTIKYGVNYSEV</sequence>
<keyword evidence="4 8" id="KW-0378">Hydrolase</keyword>
<evidence type="ECO:0000313" key="10">
    <source>
        <dbReference type="Proteomes" id="UP000474676"/>
    </source>
</evidence>